<evidence type="ECO:0000313" key="2">
    <source>
        <dbReference type="EMBL" id="BBM36838.1"/>
    </source>
</evidence>
<dbReference type="InterPro" id="IPR019197">
    <property type="entry name" value="Biotin-prot_ligase_N"/>
</dbReference>
<dbReference type="AlphaFoldDB" id="A0A510JBY7"/>
<reference evidence="2 3" key="1">
    <citation type="submission" date="2019-07" db="EMBL/GenBank/DDBJ databases">
        <title>Complete Genome Sequence of Leptotrichia goodfellowii Strain JCM 16774.</title>
        <authorList>
            <person name="Watanabe S."/>
            <person name="Cui L."/>
        </authorList>
    </citation>
    <scope>NUCLEOTIDE SEQUENCE [LARGE SCALE GENOMIC DNA]</scope>
    <source>
        <strain evidence="2 3">JCM16774</strain>
    </source>
</reference>
<dbReference type="SUPFAM" id="SSF52317">
    <property type="entry name" value="Class I glutamine amidotransferase-like"/>
    <property type="match status" value="1"/>
</dbReference>
<dbReference type="STRING" id="714315.GCA_000516535_01791"/>
<dbReference type="CDD" id="cd03144">
    <property type="entry name" value="GATase1_ScBLP_like"/>
    <property type="match status" value="1"/>
</dbReference>
<dbReference type="InterPro" id="IPR015834">
    <property type="entry name" value="UCP016642"/>
</dbReference>
<evidence type="ECO:0000313" key="3">
    <source>
        <dbReference type="Proteomes" id="UP000321606"/>
    </source>
</evidence>
<dbReference type="Gene3D" id="3.40.50.880">
    <property type="match status" value="1"/>
</dbReference>
<dbReference type="EMBL" id="AP019822">
    <property type="protein sequence ID" value="BBM36838.1"/>
    <property type="molecule type" value="Genomic_DNA"/>
</dbReference>
<proteinExistence type="predicted"/>
<evidence type="ECO:0000259" key="1">
    <source>
        <dbReference type="Pfam" id="PF09825"/>
    </source>
</evidence>
<dbReference type="Proteomes" id="UP000321606">
    <property type="component" value="Chromosome"/>
</dbReference>
<feature type="domain" description="Biotin-protein ligase N-terminal" evidence="1">
    <location>
        <begin position="5"/>
        <end position="227"/>
    </location>
</feature>
<accession>A0A510JBY7</accession>
<dbReference type="InterPro" id="IPR029062">
    <property type="entry name" value="Class_I_gatase-like"/>
</dbReference>
<dbReference type="Pfam" id="PF09825">
    <property type="entry name" value="BPL_N"/>
    <property type="match status" value="1"/>
</dbReference>
<dbReference type="RefSeq" id="WP_026738031.1">
    <property type="nucleotide sequence ID" value="NZ_AP019822.1"/>
</dbReference>
<dbReference type="PIRSF" id="PIRSF016642">
    <property type="entry name" value="UCP016642"/>
    <property type="match status" value="1"/>
</dbReference>
<protein>
    <recommendedName>
        <fullName evidence="1">Biotin-protein ligase N-terminal domain-containing protein</fullName>
    </recommendedName>
</protein>
<sequence>MGKVILIYGDEGASRVGVSSLLKACKEKMGHPVKEIFASDIINDNILDKAAMVVFPGGVAMPYCNKLNGIGNKKIREYLKNGGVYLGICAGAYYACDRLDFHGEEYDVVDKWELEFFKGVAKGSLAELTNGRYYDESVYAKAFVPLKFDGKYSTVKEKMYYYHGGPTFIPDDKNDDSYEAIAKFENGKTAIIKGKFGNGSYFLSSIHFELQKKYYKEIVLDKARKEEYEQETELYNCLNDNYGNEIWEIIKKEIINVRSSLLE</sequence>
<name>A0A510JBY7_9FUSO</name>
<dbReference type="KEGG" id="lgo:JCM16774_1784"/>
<organism evidence="2 3">
    <name type="scientific">Pseudoleptotrichia goodfellowii</name>
    <dbReference type="NCBI Taxonomy" id="157692"/>
    <lineage>
        <taxon>Bacteria</taxon>
        <taxon>Fusobacteriati</taxon>
        <taxon>Fusobacteriota</taxon>
        <taxon>Fusobacteriia</taxon>
        <taxon>Fusobacteriales</taxon>
        <taxon>Leptotrichiaceae</taxon>
        <taxon>Pseudoleptotrichia</taxon>
    </lineage>
</organism>
<dbReference type="OrthoDB" id="20888at2"/>
<gene>
    <name evidence="2" type="ORF">JCM16774_1784</name>
</gene>